<protein>
    <submittedName>
        <fullName evidence="1">Uncharacterized protein</fullName>
    </submittedName>
</protein>
<dbReference type="EMBL" id="MN740406">
    <property type="protein sequence ID" value="QHU05035.1"/>
    <property type="molecule type" value="Genomic_DNA"/>
</dbReference>
<accession>A0A6C0JGX7</accession>
<dbReference type="AlphaFoldDB" id="A0A6C0JGX7"/>
<evidence type="ECO:0000313" key="1">
    <source>
        <dbReference type="EMBL" id="QHU05035.1"/>
    </source>
</evidence>
<proteinExistence type="predicted"/>
<reference evidence="1" key="1">
    <citation type="journal article" date="2020" name="Nature">
        <title>Giant virus diversity and host interactions through global metagenomics.</title>
        <authorList>
            <person name="Schulz F."/>
            <person name="Roux S."/>
            <person name="Paez-Espino D."/>
            <person name="Jungbluth S."/>
            <person name="Walsh D.A."/>
            <person name="Denef V.J."/>
            <person name="McMahon K.D."/>
            <person name="Konstantinidis K.T."/>
            <person name="Eloe-Fadrosh E.A."/>
            <person name="Kyrpides N.C."/>
            <person name="Woyke T."/>
        </authorList>
    </citation>
    <scope>NUCLEOTIDE SEQUENCE</scope>
    <source>
        <strain evidence="1">GVMAG-M-3300027708-5</strain>
    </source>
</reference>
<organism evidence="1">
    <name type="scientific">viral metagenome</name>
    <dbReference type="NCBI Taxonomy" id="1070528"/>
    <lineage>
        <taxon>unclassified sequences</taxon>
        <taxon>metagenomes</taxon>
        <taxon>organismal metagenomes</taxon>
    </lineage>
</organism>
<name>A0A6C0JGX7_9ZZZZ</name>
<sequence length="257" mass="30461">MSYGLIIDKYVSVINEYMELIAESKYMNETSTLASSMYIGMNSLHRVFEYVILKTKNIEKACHYSKKTFYYYLEYMEQINSSNLCQNLNHMDAVLFVYRKTIFDLYDGEPEDSYNTMTNIIVSNEESILMDDVECRAFFTNISKFVNTLFYWENESLTFSERKELCATFLLPFLQQVNILDKTTRYLDFIQKKEKLLIGLYTKLLKEILESIGKRKKTRSNDFDTSDYLQKCFVEFDLFHEKLTSGNMSDLVNWLNP</sequence>